<evidence type="ECO:0000313" key="2">
    <source>
        <dbReference type="EMBL" id="CAB0031084.1"/>
    </source>
</evidence>
<sequence>MARARQLSHVPAHNTLRHSNHHRLERTGQAARTRAGVMRAVLRRQQTQRIVLRT</sequence>
<accession>A0A6H5I3X8</accession>
<feature type="region of interest" description="Disordered" evidence="1">
    <location>
        <begin position="1"/>
        <end position="34"/>
    </location>
</feature>
<evidence type="ECO:0000313" key="3">
    <source>
        <dbReference type="Proteomes" id="UP000479190"/>
    </source>
</evidence>
<dbReference type="EMBL" id="CADCXV010000617">
    <property type="protein sequence ID" value="CAB0031084.1"/>
    <property type="molecule type" value="Genomic_DNA"/>
</dbReference>
<dbReference type="Proteomes" id="UP000479190">
    <property type="component" value="Unassembled WGS sequence"/>
</dbReference>
<evidence type="ECO:0000256" key="1">
    <source>
        <dbReference type="SAM" id="MobiDB-lite"/>
    </source>
</evidence>
<dbReference type="AlphaFoldDB" id="A0A6H5I3X8"/>
<reference evidence="2 3" key="1">
    <citation type="submission" date="2020-02" db="EMBL/GenBank/DDBJ databases">
        <authorList>
            <person name="Ferguson B K."/>
        </authorList>
    </citation>
    <scope>NUCLEOTIDE SEQUENCE [LARGE SCALE GENOMIC DNA]</scope>
</reference>
<protein>
    <submittedName>
        <fullName evidence="2">Uncharacterized protein</fullName>
    </submittedName>
</protein>
<gene>
    <name evidence="2" type="ORF">TBRA_LOCUS3064</name>
</gene>
<keyword evidence="3" id="KW-1185">Reference proteome</keyword>
<organism evidence="2 3">
    <name type="scientific">Trichogramma brassicae</name>
    <dbReference type="NCBI Taxonomy" id="86971"/>
    <lineage>
        <taxon>Eukaryota</taxon>
        <taxon>Metazoa</taxon>
        <taxon>Ecdysozoa</taxon>
        <taxon>Arthropoda</taxon>
        <taxon>Hexapoda</taxon>
        <taxon>Insecta</taxon>
        <taxon>Pterygota</taxon>
        <taxon>Neoptera</taxon>
        <taxon>Endopterygota</taxon>
        <taxon>Hymenoptera</taxon>
        <taxon>Apocrita</taxon>
        <taxon>Proctotrupomorpha</taxon>
        <taxon>Chalcidoidea</taxon>
        <taxon>Trichogrammatidae</taxon>
        <taxon>Trichogramma</taxon>
    </lineage>
</organism>
<feature type="non-terminal residue" evidence="2">
    <location>
        <position position="54"/>
    </location>
</feature>
<proteinExistence type="predicted"/>
<feature type="compositionally biased region" description="Basic residues" evidence="1">
    <location>
        <begin position="15"/>
        <end position="24"/>
    </location>
</feature>
<name>A0A6H5I3X8_9HYME</name>